<dbReference type="RefSeq" id="WP_194709003.1">
    <property type="nucleotide sequence ID" value="NZ_JADKPN010000019.1"/>
</dbReference>
<dbReference type="SUPFAM" id="SSF54373">
    <property type="entry name" value="FAD-linked reductases, C-terminal domain"/>
    <property type="match status" value="1"/>
</dbReference>
<dbReference type="Gene3D" id="3.50.50.60">
    <property type="entry name" value="FAD/NAD(P)-binding domain"/>
    <property type="match status" value="1"/>
</dbReference>
<dbReference type="Proteomes" id="UP000640489">
    <property type="component" value="Unassembled WGS sequence"/>
</dbReference>
<dbReference type="SUPFAM" id="SSF51905">
    <property type="entry name" value="FAD/NAD(P)-binding domain"/>
    <property type="match status" value="1"/>
</dbReference>
<accession>A0A930VL01</accession>
<evidence type="ECO:0000313" key="2">
    <source>
        <dbReference type="EMBL" id="MBF4765820.1"/>
    </source>
</evidence>
<proteinExistence type="predicted"/>
<reference evidence="2" key="1">
    <citation type="submission" date="2020-11" db="EMBL/GenBank/DDBJ databases">
        <title>Nocardioides sp. nov., isolated from Soil of Cynanchum wilfordii Hemsley rhizosphere.</title>
        <authorList>
            <person name="Lee J.-S."/>
            <person name="Suh M.K."/>
            <person name="Kim J.-S."/>
        </authorList>
    </citation>
    <scope>NUCLEOTIDE SEQUENCE</scope>
    <source>
        <strain evidence="2">KCTC 19275</strain>
    </source>
</reference>
<feature type="domain" description="FAD dependent oxidoreductase" evidence="1">
    <location>
        <begin position="9"/>
        <end position="363"/>
    </location>
</feature>
<dbReference type="InterPro" id="IPR006076">
    <property type="entry name" value="FAD-dep_OxRdtase"/>
</dbReference>
<gene>
    <name evidence="2" type="ORF">ISU07_22025</name>
</gene>
<name>A0A930VL01_9ACTN</name>
<dbReference type="PANTHER" id="PTHR13847">
    <property type="entry name" value="SARCOSINE DEHYDROGENASE-RELATED"/>
    <property type="match status" value="1"/>
</dbReference>
<evidence type="ECO:0000259" key="1">
    <source>
        <dbReference type="Pfam" id="PF01266"/>
    </source>
</evidence>
<dbReference type="Gene3D" id="3.30.9.10">
    <property type="entry name" value="D-Amino Acid Oxidase, subunit A, domain 2"/>
    <property type="match status" value="1"/>
</dbReference>
<dbReference type="AlphaFoldDB" id="A0A930VL01"/>
<comment type="caution">
    <text evidence="2">The sequence shown here is derived from an EMBL/GenBank/DDBJ whole genome shotgun (WGS) entry which is preliminary data.</text>
</comment>
<dbReference type="EMBL" id="JADKPN010000019">
    <property type="protein sequence ID" value="MBF4765820.1"/>
    <property type="molecule type" value="Genomic_DNA"/>
</dbReference>
<dbReference type="InterPro" id="IPR036188">
    <property type="entry name" value="FAD/NAD-bd_sf"/>
</dbReference>
<organism evidence="2 3">
    <name type="scientific">Nocardioides islandensis</name>
    <dbReference type="NCBI Taxonomy" id="433663"/>
    <lineage>
        <taxon>Bacteria</taxon>
        <taxon>Bacillati</taxon>
        <taxon>Actinomycetota</taxon>
        <taxon>Actinomycetes</taxon>
        <taxon>Propionibacteriales</taxon>
        <taxon>Nocardioidaceae</taxon>
        <taxon>Nocardioides</taxon>
    </lineage>
</organism>
<evidence type="ECO:0000313" key="3">
    <source>
        <dbReference type="Proteomes" id="UP000640489"/>
    </source>
</evidence>
<dbReference type="PANTHER" id="PTHR13847:SF193">
    <property type="entry name" value="PYRUVATE DEHYDROGENASE PHOSPHATASE REGULATORY SUBUNIT, MITOCHONDRIAL"/>
    <property type="match status" value="1"/>
</dbReference>
<dbReference type="Pfam" id="PF01266">
    <property type="entry name" value="DAO"/>
    <property type="match status" value="1"/>
</dbReference>
<dbReference type="GO" id="GO:0005737">
    <property type="term" value="C:cytoplasm"/>
    <property type="evidence" value="ECO:0007669"/>
    <property type="project" value="TreeGrafter"/>
</dbReference>
<keyword evidence="3" id="KW-1185">Reference proteome</keyword>
<protein>
    <submittedName>
        <fullName evidence="2">FAD-binding oxidoreductase</fullName>
    </submittedName>
</protein>
<sequence length="411" mass="43875">MAGPRDAAVTVVGGGAIGTAVAYFLASEGWEDVQLLEAGLVGGGTSSQAAGFVGQARPTVERARLAMASAKEYATFERRTGYPTDWREVGAVRIAMSETAEAELRVIAETARVTGLPVEFLSPEEVRRIYPVIERTSDIRIALWSPTDGYLQPTSLVNAYTQAARDLGVTFASHAPVLGIDVEHGAVTGLVTPQGRFATEMVVNAAGPWAGALARLVGIEMPVVPVLHEYFVTEPAPGWDASLPCLRIPEIQTYARGEMGCMLCGGFENKGTSLDPTEVRIGDALAVDPNWDVLGSFVSQLERFVPDATDLGVSTVFRGWPGFTPDGRFIVGPVSGLRGFVMAAGCNAHGVSGSAGIAMHLVESLLGDPSPYVRSLSPDRFLPRAWEWSQVRRQAQAVYENYYPMPQTAAS</sequence>